<dbReference type="PANTHER" id="PTHR14234:SF20">
    <property type="entry name" value="PERIPHERAL-TYPE BENZODIAZEPINE RECEPTOR-ASSOCIATED PROTEIN 1"/>
    <property type="match status" value="1"/>
</dbReference>
<feature type="region of interest" description="Disordered" evidence="3">
    <location>
        <begin position="84"/>
        <end position="107"/>
    </location>
</feature>
<dbReference type="InterPro" id="IPR035755">
    <property type="entry name" value="RIM-BP_SH3_3"/>
</dbReference>
<evidence type="ECO:0000256" key="1">
    <source>
        <dbReference type="ARBA" id="ARBA00022443"/>
    </source>
</evidence>
<dbReference type="Pfam" id="PF07653">
    <property type="entry name" value="SH3_2"/>
    <property type="match status" value="1"/>
</dbReference>
<dbReference type="SUPFAM" id="SSF50044">
    <property type="entry name" value="SH3-domain"/>
    <property type="match status" value="1"/>
</dbReference>
<dbReference type="PANTHER" id="PTHR14234">
    <property type="entry name" value="RIM BINDING PROTEIN-RELATED"/>
    <property type="match status" value="1"/>
</dbReference>
<dbReference type="Proteomes" id="UP000694543">
    <property type="component" value="Unplaced"/>
</dbReference>
<dbReference type="FunFam" id="2.30.30.40:FF:000016">
    <property type="entry name" value="RIMS-binding protein 2 isoform X2"/>
    <property type="match status" value="1"/>
</dbReference>
<evidence type="ECO:0000313" key="6">
    <source>
        <dbReference type="Proteomes" id="UP000694543"/>
    </source>
</evidence>
<dbReference type="InterPro" id="IPR001452">
    <property type="entry name" value="SH3_domain"/>
</dbReference>
<dbReference type="SMART" id="SM00326">
    <property type="entry name" value="SH3"/>
    <property type="match status" value="1"/>
</dbReference>
<name>A0A8C3L856_CHRPC</name>
<dbReference type="InterPro" id="IPR040325">
    <property type="entry name" value="RIMBP1/2/3"/>
</dbReference>
<evidence type="ECO:0000313" key="5">
    <source>
        <dbReference type="Ensembl" id="ENSCPIP00010004631.1"/>
    </source>
</evidence>
<evidence type="ECO:0000256" key="3">
    <source>
        <dbReference type="SAM" id="MobiDB-lite"/>
    </source>
</evidence>
<reference evidence="5" key="1">
    <citation type="submission" date="2025-08" db="UniProtKB">
        <authorList>
            <consortium name="Ensembl"/>
        </authorList>
    </citation>
    <scope>IDENTIFICATION</scope>
</reference>
<organism evidence="5 6">
    <name type="scientific">Chrysolophus pictus</name>
    <name type="common">Golden pheasant</name>
    <name type="synonym">Phasianus pictus</name>
    <dbReference type="NCBI Taxonomy" id="9089"/>
    <lineage>
        <taxon>Eukaryota</taxon>
        <taxon>Metazoa</taxon>
        <taxon>Chordata</taxon>
        <taxon>Craniata</taxon>
        <taxon>Vertebrata</taxon>
        <taxon>Euteleostomi</taxon>
        <taxon>Archelosauria</taxon>
        <taxon>Archosauria</taxon>
        <taxon>Dinosauria</taxon>
        <taxon>Saurischia</taxon>
        <taxon>Theropoda</taxon>
        <taxon>Coelurosauria</taxon>
        <taxon>Aves</taxon>
        <taxon>Neognathae</taxon>
        <taxon>Galloanserae</taxon>
        <taxon>Galliformes</taxon>
        <taxon>Phasianidae</taxon>
        <taxon>Phasianinae</taxon>
        <taxon>Chrysolophus</taxon>
    </lineage>
</organism>
<dbReference type="AlphaFoldDB" id="A0A8C3L856"/>
<evidence type="ECO:0000256" key="2">
    <source>
        <dbReference type="PROSITE-ProRule" id="PRU00192"/>
    </source>
</evidence>
<evidence type="ECO:0000259" key="4">
    <source>
        <dbReference type="PROSITE" id="PS50002"/>
    </source>
</evidence>
<proteinExistence type="predicted"/>
<dbReference type="Gene3D" id="2.30.30.40">
    <property type="entry name" value="SH3 Domains"/>
    <property type="match status" value="1"/>
</dbReference>
<keyword evidence="1 2" id="KW-0728">SH3 domain</keyword>
<protein>
    <recommendedName>
        <fullName evidence="4">SH3 domain-containing protein</fullName>
    </recommendedName>
</protein>
<dbReference type="GO" id="GO:0030156">
    <property type="term" value="F:benzodiazepine receptor binding"/>
    <property type="evidence" value="ECO:0007669"/>
    <property type="project" value="TreeGrafter"/>
</dbReference>
<feature type="domain" description="SH3" evidence="4">
    <location>
        <begin position="1"/>
        <end position="63"/>
    </location>
</feature>
<dbReference type="CDD" id="cd12013">
    <property type="entry name" value="SH3_RIM-BP_3"/>
    <property type="match status" value="1"/>
</dbReference>
<dbReference type="Ensembl" id="ENSCPIT00010005466.1">
    <property type="protein sequence ID" value="ENSCPIP00010004631.1"/>
    <property type="gene ID" value="ENSCPIG00010003605.1"/>
</dbReference>
<dbReference type="PROSITE" id="PS50002">
    <property type="entry name" value="SH3"/>
    <property type="match status" value="1"/>
</dbReference>
<keyword evidence="6" id="KW-1185">Reference proteome</keyword>
<dbReference type="InterPro" id="IPR036028">
    <property type="entry name" value="SH3-like_dom_sf"/>
</dbReference>
<accession>A0A8C3L856</accession>
<reference evidence="5" key="2">
    <citation type="submission" date="2025-09" db="UniProtKB">
        <authorList>
            <consortium name="Ensembl"/>
        </authorList>
    </citation>
    <scope>IDENTIFICATION</scope>
</reference>
<sequence>MVAVFDYNPKESSPNADAEAELTFSAGDIITVFGSMDDDGFYYGELNQQRGLVPSNFLEAVTSDGDVVEELHSKDKDTFLLGAESQLNPDGSVDHNDFSPTPPAPPSCLVMGEQRPEQASLAVLKCSDLPGQSKKKRGFFIKGKELFRKLGSSKKD</sequence>